<dbReference type="PROSITE" id="PS00688">
    <property type="entry name" value="SIGMA54_INTERACT_3"/>
    <property type="match status" value="1"/>
</dbReference>
<dbReference type="InterPro" id="IPR025662">
    <property type="entry name" value="Sigma_54_int_dom_ATP-bd_1"/>
</dbReference>
<dbReference type="Pfam" id="PF13185">
    <property type="entry name" value="GAF_2"/>
    <property type="match status" value="1"/>
</dbReference>
<dbReference type="GO" id="GO:0005524">
    <property type="term" value="F:ATP binding"/>
    <property type="evidence" value="ECO:0007669"/>
    <property type="project" value="UniProtKB-KW"/>
</dbReference>
<dbReference type="Proteomes" id="UP000031518">
    <property type="component" value="Unassembled WGS sequence"/>
</dbReference>
<dbReference type="AlphaFoldDB" id="A0A0B6X188"/>
<evidence type="ECO:0000256" key="2">
    <source>
        <dbReference type="ARBA" id="ARBA00022840"/>
    </source>
</evidence>
<evidence type="ECO:0000256" key="5">
    <source>
        <dbReference type="ARBA" id="ARBA00023159"/>
    </source>
</evidence>
<dbReference type="SUPFAM" id="SSF55781">
    <property type="entry name" value="GAF domain-like"/>
    <property type="match status" value="2"/>
</dbReference>
<dbReference type="InterPro" id="IPR002078">
    <property type="entry name" value="Sigma_54_int"/>
</dbReference>
<dbReference type="STRING" id="454194.PYK22_02361"/>
<evidence type="ECO:0000313" key="8">
    <source>
        <dbReference type="EMBL" id="CDM66334.1"/>
    </source>
</evidence>
<dbReference type="InterPro" id="IPR029016">
    <property type="entry name" value="GAF-like_dom_sf"/>
</dbReference>
<keyword evidence="5" id="KW-0010">Activator</keyword>
<protein>
    <submittedName>
        <fullName evidence="8">Sigma-54 interacting regulator,GAF domain-containing protein</fullName>
    </submittedName>
</protein>
<evidence type="ECO:0000256" key="1">
    <source>
        <dbReference type="ARBA" id="ARBA00022741"/>
    </source>
</evidence>
<keyword evidence="2" id="KW-0067">ATP-binding</keyword>
<feature type="domain" description="Sigma-54 factor interaction" evidence="7">
    <location>
        <begin position="364"/>
        <end position="593"/>
    </location>
</feature>
<keyword evidence="9" id="KW-1185">Reference proteome</keyword>
<dbReference type="InterPro" id="IPR025944">
    <property type="entry name" value="Sigma_54_int_dom_CS"/>
</dbReference>
<dbReference type="Gene3D" id="1.10.8.60">
    <property type="match status" value="1"/>
</dbReference>
<dbReference type="Gene3D" id="3.40.50.300">
    <property type="entry name" value="P-loop containing nucleotide triphosphate hydrolases"/>
    <property type="match status" value="1"/>
</dbReference>
<dbReference type="Pfam" id="PF01590">
    <property type="entry name" value="GAF"/>
    <property type="match status" value="1"/>
</dbReference>
<accession>A0A0B6X188</accession>
<gene>
    <name evidence="8" type="ORF">PYK22_02361</name>
</gene>
<dbReference type="CDD" id="cd00009">
    <property type="entry name" value="AAA"/>
    <property type="match status" value="1"/>
</dbReference>
<reference evidence="8 9" key="2">
    <citation type="submission" date="2015-01" db="EMBL/GenBank/DDBJ databases">
        <title>Complete genome sequence of Pyrinomonas methylaliphatogenes type strain K22T.</title>
        <authorList>
            <person name="Lee K.C.Y."/>
            <person name="Power J.F."/>
            <person name="Dunfield P.F."/>
            <person name="Morgan X.C."/>
            <person name="Huttenhower C."/>
            <person name="Stott M.B."/>
        </authorList>
    </citation>
    <scope>NUCLEOTIDE SEQUENCE [LARGE SCALE GENOMIC DNA]</scope>
    <source>
        <strain evidence="8 9">K22</strain>
    </source>
</reference>
<dbReference type="Pfam" id="PF00158">
    <property type="entry name" value="Sigma54_activat"/>
    <property type="match status" value="1"/>
</dbReference>
<dbReference type="Gene3D" id="3.30.450.40">
    <property type="match status" value="2"/>
</dbReference>
<dbReference type="InterPro" id="IPR003593">
    <property type="entry name" value="AAA+_ATPase"/>
</dbReference>
<dbReference type="PROSITE" id="PS50045">
    <property type="entry name" value="SIGMA54_INTERACT_4"/>
    <property type="match status" value="1"/>
</dbReference>
<dbReference type="InterPro" id="IPR003018">
    <property type="entry name" value="GAF"/>
</dbReference>
<dbReference type="PANTHER" id="PTHR32071:SF117">
    <property type="entry name" value="PTS-DEPENDENT DIHYDROXYACETONE KINASE OPERON REGULATORY PROTEIN-RELATED"/>
    <property type="match status" value="1"/>
</dbReference>
<dbReference type="PROSITE" id="PS00675">
    <property type="entry name" value="SIGMA54_INTERACT_1"/>
    <property type="match status" value="1"/>
</dbReference>
<dbReference type="GO" id="GO:0006355">
    <property type="term" value="P:regulation of DNA-templated transcription"/>
    <property type="evidence" value="ECO:0007669"/>
    <property type="project" value="InterPro"/>
</dbReference>
<dbReference type="InterPro" id="IPR002197">
    <property type="entry name" value="HTH_Fis"/>
</dbReference>
<dbReference type="SUPFAM" id="SSF52540">
    <property type="entry name" value="P-loop containing nucleoside triphosphate hydrolases"/>
    <property type="match status" value="1"/>
</dbReference>
<dbReference type="InterPro" id="IPR027417">
    <property type="entry name" value="P-loop_NTPase"/>
</dbReference>
<dbReference type="InterPro" id="IPR058031">
    <property type="entry name" value="AAA_lid_NorR"/>
</dbReference>
<evidence type="ECO:0000256" key="4">
    <source>
        <dbReference type="ARBA" id="ARBA00023125"/>
    </source>
</evidence>
<keyword evidence="3" id="KW-0805">Transcription regulation</keyword>
<dbReference type="InterPro" id="IPR025943">
    <property type="entry name" value="Sigma_54_int_dom_ATP-bd_2"/>
</dbReference>
<evidence type="ECO:0000259" key="7">
    <source>
        <dbReference type="PROSITE" id="PS50045"/>
    </source>
</evidence>
<name>A0A0B6X188_9BACT</name>
<evidence type="ECO:0000256" key="6">
    <source>
        <dbReference type="ARBA" id="ARBA00023163"/>
    </source>
</evidence>
<evidence type="ECO:0000256" key="3">
    <source>
        <dbReference type="ARBA" id="ARBA00023015"/>
    </source>
</evidence>
<dbReference type="InterPro" id="IPR009057">
    <property type="entry name" value="Homeodomain-like_sf"/>
</dbReference>
<dbReference type="PRINTS" id="PR01590">
    <property type="entry name" value="HTHFIS"/>
</dbReference>
<dbReference type="PANTHER" id="PTHR32071">
    <property type="entry name" value="TRANSCRIPTIONAL REGULATORY PROTEIN"/>
    <property type="match status" value="1"/>
</dbReference>
<reference evidence="8 9" key="1">
    <citation type="submission" date="2013-12" db="EMBL/GenBank/DDBJ databases">
        <authorList>
            <person name="Stott M."/>
        </authorList>
    </citation>
    <scope>NUCLEOTIDE SEQUENCE [LARGE SCALE GENOMIC DNA]</scope>
    <source>
        <strain evidence="8 9">K22</strain>
    </source>
</reference>
<keyword evidence="4" id="KW-0238">DNA-binding</keyword>
<proteinExistence type="predicted"/>
<dbReference type="SMART" id="SM00382">
    <property type="entry name" value="AAA"/>
    <property type="match status" value="1"/>
</dbReference>
<keyword evidence="1" id="KW-0547">Nucleotide-binding</keyword>
<dbReference type="PROSITE" id="PS00676">
    <property type="entry name" value="SIGMA54_INTERACT_2"/>
    <property type="match status" value="1"/>
</dbReference>
<dbReference type="Pfam" id="PF02954">
    <property type="entry name" value="HTH_8"/>
    <property type="match status" value="1"/>
</dbReference>
<evidence type="ECO:0000313" key="9">
    <source>
        <dbReference type="Proteomes" id="UP000031518"/>
    </source>
</evidence>
<dbReference type="GO" id="GO:0043565">
    <property type="term" value="F:sequence-specific DNA binding"/>
    <property type="evidence" value="ECO:0007669"/>
    <property type="project" value="InterPro"/>
</dbReference>
<dbReference type="SMART" id="SM00065">
    <property type="entry name" value="GAF"/>
    <property type="match status" value="2"/>
</dbReference>
<sequence length="692" mass="77518">MHEAREAIIERLAPDLHSEIDLDKFLHAIVCELGRMMDVDRCDVIHRVPTGQWRISHEWRVSDDIPSSLGITIPVDIEQLSKRLDLTQPIRLDDASSPELDPRARELAASLGTRSLLIVPVVLGGQVLGFVGLHTTRAPRIWLDEEVAFLQSIARQIAVGYQYARLYTDKQREADRTRALLEIANALNARSDFSEVTSLVIERAIALVSADYGALGVVDHSNRSISLAAFHAAPHATVRGVEELIATHGRSIDLAEFPALMELLAEGRTLKLLDKDLPLPIRLVFNAQLHGRAALVAPVRIKEQVFGLLGLVWSEARDGFAEHEVTLVEGIADQIGTALERDQLSAEVMRLRSVIHERRAESRIIGQAPAIRRAIELALNVADTQTSVLIQGESGTGKELLADLIHYSSQRKDKPYIKLNCGAIPETLLESELFGHEKGAFTDARARRRGRFEEADGGTLFLDEIGEMSLSAQVRLLRVLQDGEFTRVGGNQVLKTDVRVIAASNVDLARAVEEGRFRRDLYYRLSVFPIYLPPLRERAGDIHPLVIHFIEHYKQKTGRFISGISREALQALINYDWPGNVRELENAIERAVIIAAGRQIELEDLPEAICRHWLEHRRQARRARSLADGPAVKLELEVPMSMDEIERRAIEATLNYTQGDKTRAARLLGIGRKTLYRKLQRYELALADSRGR</sequence>
<dbReference type="SUPFAM" id="SSF46689">
    <property type="entry name" value="Homeodomain-like"/>
    <property type="match status" value="1"/>
</dbReference>
<dbReference type="FunFam" id="3.40.50.300:FF:000006">
    <property type="entry name" value="DNA-binding transcriptional regulator NtrC"/>
    <property type="match status" value="1"/>
</dbReference>
<organism evidence="8 9">
    <name type="scientific">Pyrinomonas methylaliphatogenes</name>
    <dbReference type="NCBI Taxonomy" id="454194"/>
    <lineage>
        <taxon>Bacteria</taxon>
        <taxon>Pseudomonadati</taxon>
        <taxon>Acidobacteriota</taxon>
        <taxon>Blastocatellia</taxon>
        <taxon>Blastocatellales</taxon>
        <taxon>Pyrinomonadaceae</taxon>
        <taxon>Pyrinomonas</taxon>
    </lineage>
</organism>
<dbReference type="Pfam" id="PF25601">
    <property type="entry name" value="AAA_lid_14"/>
    <property type="match status" value="1"/>
</dbReference>
<dbReference type="EMBL" id="CBXV010000008">
    <property type="protein sequence ID" value="CDM66334.1"/>
    <property type="molecule type" value="Genomic_DNA"/>
</dbReference>
<keyword evidence="6" id="KW-0804">Transcription</keyword>
<dbReference type="FunFam" id="1.10.8.60:FF:000014">
    <property type="entry name" value="DNA-binding transcriptional regulator NtrC"/>
    <property type="match status" value="1"/>
</dbReference>
<dbReference type="Gene3D" id="1.10.10.60">
    <property type="entry name" value="Homeodomain-like"/>
    <property type="match status" value="1"/>
</dbReference>